<feature type="domain" description="DDE Tnp4" evidence="3">
    <location>
        <begin position="5"/>
        <end position="57"/>
    </location>
</feature>
<keyword evidence="5" id="KW-1185">Reference proteome</keyword>
<dbReference type="GO" id="GO:0046872">
    <property type="term" value="F:metal ion binding"/>
    <property type="evidence" value="ECO:0007669"/>
    <property type="project" value="UniProtKB-KW"/>
</dbReference>
<dbReference type="InterPro" id="IPR027806">
    <property type="entry name" value="HARBI1_dom"/>
</dbReference>
<accession>A0AAV2FU27</accession>
<sequence>MPLTAEEYFNMKHATARNVVERIFGILKNRWAILRETSWFSPEVVTLLVNACCLLHNFIKIEQGVDSFERDYRDKEPDQHPSSVVEEIELLSEISPAQLWTRFRDSKAVDMWENRSSR</sequence>
<organism evidence="4 5">
    <name type="scientific">Linum trigynum</name>
    <dbReference type="NCBI Taxonomy" id="586398"/>
    <lineage>
        <taxon>Eukaryota</taxon>
        <taxon>Viridiplantae</taxon>
        <taxon>Streptophyta</taxon>
        <taxon>Embryophyta</taxon>
        <taxon>Tracheophyta</taxon>
        <taxon>Spermatophyta</taxon>
        <taxon>Magnoliopsida</taxon>
        <taxon>eudicotyledons</taxon>
        <taxon>Gunneridae</taxon>
        <taxon>Pentapetalae</taxon>
        <taxon>rosids</taxon>
        <taxon>fabids</taxon>
        <taxon>Malpighiales</taxon>
        <taxon>Linaceae</taxon>
        <taxon>Linum</taxon>
    </lineage>
</organism>
<dbReference type="EMBL" id="OZ034820">
    <property type="protein sequence ID" value="CAL1401820.1"/>
    <property type="molecule type" value="Genomic_DNA"/>
</dbReference>
<dbReference type="Pfam" id="PF13359">
    <property type="entry name" value="DDE_Tnp_4"/>
    <property type="match status" value="1"/>
</dbReference>
<name>A0AAV2FU27_9ROSI</name>
<reference evidence="4 5" key="1">
    <citation type="submission" date="2024-04" db="EMBL/GenBank/DDBJ databases">
        <authorList>
            <person name="Fracassetti M."/>
        </authorList>
    </citation>
    <scope>NUCLEOTIDE SEQUENCE [LARGE SCALE GENOMIC DNA]</scope>
</reference>
<evidence type="ECO:0000313" key="4">
    <source>
        <dbReference type="EMBL" id="CAL1401820.1"/>
    </source>
</evidence>
<keyword evidence="2" id="KW-0479">Metal-binding</keyword>
<dbReference type="AlphaFoldDB" id="A0AAV2FU27"/>
<dbReference type="Proteomes" id="UP001497516">
    <property type="component" value="Chromosome 7"/>
</dbReference>
<evidence type="ECO:0000256" key="2">
    <source>
        <dbReference type="ARBA" id="ARBA00022723"/>
    </source>
</evidence>
<comment type="cofactor">
    <cofactor evidence="1">
        <name>a divalent metal cation</name>
        <dbReference type="ChEBI" id="CHEBI:60240"/>
    </cofactor>
</comment>
<protein>
    <recommendedName>
        <fullName evidence="3">DDE Tnp4 domain-containing protein</fullName>
    </recommendedName>
</protein>
<gene>
    <name evidence="4" type="ORF">LTRI10_LOCUS41860</name>
</gene>
<evidence type="ECO:0000313" key="5">
    <source>
        <dbReference type="Proteomes" id="UP001497516"/>
    </source>
</evidence>
<proteinExistence type="predicted"/>
<evidence type="ECO:0000256" key="1">
    <source>
        <dbReference type="ARBA" id="ARBA00001968"/>
    </source>
</evidence>
<evidence type="ECO:0000259" key="3">
    <source>
        <dbReference type="Pfam" id="PF13359"/>
    </source>
</evidence>